<dbReference type="PANTHER" id="PTHR46401">
    <property type="entry name" value="GLYCOSYLTRANSFERASE WBBK-RELATED"/>
    <property type="match status" value="1"/>
</dbReference>
<dbReference type="GO" id="GO:0016757">
    <property type="term" value="F:glycosyltransferase activity"/>
    <property type="evidence" value="ECO:0007669"/>
    <property type="project" value="InterPro"/>
</dbReference>
<organism evidence="3 4">
    <name type="scientific">Agromyces intestinalis</name>
    <dbReference type="NCBI Taxonomy" id="2592652"/>
    <lineage>
        <taxon>Bacteria</taxon>
        <taxon>Bacillati</taxon>
        <taxon>Actinomycetota</taxon>
        <taxon>Actinomycetes</taxon>
        <taxon>Micrococcales</taxon>
        <taxon>Microbacteriaceae</taxon>
        <taxon>Agromyces</taxon>
    </lineage>
</organism>
<dbReference type="AlphaFoldDB" id="A0A5C1YD58"/>
<evidence type="ECO:0000256" key="1">
    <source>
        <dbReference type="ARBA" id="ARBA00022679"/>
    </source>
</evidence>
<name>A0A5C1YD58_9MICO</name>
<dbReference type="InterPro" id="IPR001296">
    <property type="entry name" value="Glyco_trans_1"/>
</dbReference>
<proteinExistence type="predicted"/>
<reference evidence="3 4" key="1">
    <citation type="submission" date="2019-09" db="EMBL/GenBank/DDBJ databases">
        <title>Genome sequencing of strain KACC 19306.</title>
        <authorList>
            <person name="Heo J."/>
            <person name="Kim S.-J."/>
            <person name="Kim J.-S."/>
            <person name="Hong S.-B."/>
            <person name="Kwon S.-W."/>
        </authorList>
    </citation>
    <scope>NUCLEOTIDE SEQUENCE [LARGE SCALE GENOMIC DNA]</scope>
    <source>
        <strain evidence="3 4">KACC 19306</strain>
    </source>
</reference>
<feature type="domain" description="Glycosyl transferase family 1" evidence="2">
    <location>
        <begin position="189"/>
        <end position="354"/>
    </location>
</feature>
<protein>
    <submittedName>
        <fullName evidence="3">Glycosyltransferase family 4 protein</fullName>
    </submittedName>
</protein>
<dbReference type="Gene3D" id="3.40.50.2000">
    <property type="entry name" value="Glycogen Phosphorylase B"/>
    <property type="match status" value="2"/>
</dbReference>
<sequence>MATTLRVIVDQLVAPVPGSLGRYTFDLTRQLIASAPSGCSVQGIVSSSPPSDYERVEAMLPGLAGLYRTSLARRELAAAWQFGMTTSPGGGMIHAPGLLAPLRRHERENGDQVVVTVHDLLAWTRPDALTASSVAQQKAMLKRARKHADAIVTPTHALADQLGMIAELGDRVRVIGTAPRSGLVVPADREERRARLGLPDEYLITVGTLVPWHGVIDVLAALGRPGVPDIPLVVLGPASWGEQQLAEVADESGVRANRVRSLELDDPADVATAIAGASALIAPAHDAGAGTVLIEAFSLGVPVIHSDTAAYVEVAAESGLAVAIGTGGYVDRLAAAVSQVLEHPALASRLAIAGADRARAFSWRDSAERVWQLHADL</sequence>
<dbReference type="PANTHER" id="PTHR46401:SF2">
    <property type="entry name" value="GLYCOSYLTRANSFERASE WBBK-RELATED"/>
    <property type="match status" value="1"/>
</dbReference>
<dbReference type="Proteomes" id="UP000324678">
    <property type="component" value="Chromosome"/>
</dbReference>
<evidence type="ECO:0000259" key="2">
    <source>
        <dbReference type="Pfam" id="PF00534"/>
    </source>
</evidence>
<keyword evidence="4" id="KW-1185">Reference proteome</keyword>
<dbReference type="RefSeq" id="WP_149159591.1">
    <property type="nucleotide sequence ID" value="NZ_CP043505.1"/>
</dbReference>
<gene>
    <name evidence="3" type="ORF">FLP10_03390</name>
</gene>
<evidence type="ECO:0000313" key="3">
    <source>
        <dbReference type="EMBL" id="QEO13568.1"/>
    </source>
</evidence>
<dbReference type="OrthoDB" id="9801609at2"/>
<keyword evidence="1 3" id="KW-0808">Transferase</keyword>
<dbReference type="Pfam" id="PF00534">
    <property type="entry name" value="Glycos_transf_1"/>
    <property type="match status" value="1"/>
</dbReference>
<dbReference type="KEGG" id="ail:FLP10_03390"/>
<evidence type="ECO:0000313" key="4">
    <source>
        <dbReference type="Proteomes" id="UP000324678"/>
    </source>
</evidence>
<dbReference type="EMBL" id="CP043505">
    <property type="protein sequence ID" value="QEO13568.1"/>
    <property type="molecule type" value="Genomic_DNA"/>
</dbReference>
<accession>A0A5C1YD58</accession>
<dbReference type="SUPFAM" id="SSF53756">
    <property type="entry name" value="UDP-Glycosyltransferase/glycogen phosphorylase"/>
    <property type="match status" value="1"/>
</dbReference>